<dbReference type="Pfam" id="PF00004">
    <property type="entry name" value="AAA"/>
    <property type="match status" value="1"/>
</dbReference>
<dbReference type="InterPro" id="IPR004176">
    <property type="entry name" value="Clp_R_N"/>
</dbReference>
<evidence type="ECO:0000256" key="6">
    <source>
        <dbReference type="RuleBase" id="RU004432"/>
    </source>
</evidence>
<dbReference type="PANTHER" id="PTHR11638:SF185">
    <property type="entry name" value="ATP-DEPENDENT CLP PROTEASE ATP-BINDING SUBUNIT"/>
    <property type="match status" value="1"/>
</dbReference>
<dbReference type="Pfam" id="PF07724">
    <property type="entry name" value="AAA_2"/>
    <property type="match status" value="1"/>
</dbReference>
<evidence type="ECO:0000256" key="7">
    <source>
        <dbReference type="SAM" id="MobiDB-lite"/>
    </source>
</evidence>
<dbReference type="SUPFAM" id="SSF81923">
    <property type="entry name" value="Double Clp-N motif"/>
    <property type="match status" value="1"/>
</dbReference>
<proteinExistence type="inferred from homology"/>
<evidence type="ECO:0000256" key="5">
    <source>
        <dbReference type="PROSITE-ProRule" id="PRU01251"/>
    </source>
</evidence>
<dbReference type="InterPro" id="IPR019489">
    <property type="entry name" value="Clp_ATPase_C"/>
</dbReference>
<feature type="region of interest" description="Disordered" evidence="7">
    <location>
        <begin position="1"/>
        <end position="75"/>
    </location>
</feature>
<dbReference type="InterPro" id="IPR003593">
    <property type="entry name" value="AAA+_ATPase"/>
</dbReference>
<keyword evidence="2 6" id="KW-0547">Nucleotide-binding</keyword>
<comment type="caution">
    <text evidence="9">The sequence shown here is derived from an EMBL/GenBank/DDBJ whole genome shotgun (WGS) entry which is preliminary data.</text>
</comment>
<keyword evidence="4 6" id="KW-0143">Chaperone</keyword>
<evidence type="ECO:0000256" key="2">
    <source>
        <dbReference type="ARBA" id="ARBA00022741"/>
    </source>
</evidence>
<dbReference type="InterPro" id="IPR041546">
    <property type="entry name" value="ClpA/ClpB_AAA_lid"/>
</dbReference>
<evidence type="ECO:0000256" key="1">
    <source>
        <dbReference type="ARBA" id="ARBA00022737"/>
    </source>
</evidence>
<dbReference type="SMART" id="SM01086">
    <property type="entry name" value="ClpB_D2-small"/>
    <property type="match status" value="1"/>
</dbReference>
<dbReference type="InterPro" id="IPR036628">
    <property type="entry name" value="Clp_N_dom_sf"/>
</dbReference>
<dbReference type="OMA" id="HDDEPIM"/>
<dbReference type="InterPro" id="IPR001270">
    <property type="entry name" value="ClpA/B"/>
</dbReference>
<gene>
    <name evidence="9" type="ORF">CBR_g57961</name>
</gene>
<dbReference type="STRING" id="69332.A0A388MEM6"/>
<dbReference type="InterPro" id="IPR050130">
    <property type="entry name" value="ClpA_ClpB"/>
</dbReference>
<evidence type="ECO:0000259" key="8">
    <source>
        <dbReference type="PROSITE" id="PS51903"/>
    </source>
</evidence>
<organism evidence="9 10">
    <name type="scientific">Chara braunii</name>
    <name type="common">Braun's stonewort</name>
    <dbReference type="NCBI Taxonomy" id="69332"/>
    <lineage>
        <taxon>Eukaryota</taxon>
        <taxon>Viridiplantae</taxon>
        <taxon>Streptophyta</taxon>
        <taxon>Charophyceae</taxon>
        <taxon>Charales</taxon>
        <taxon>Characeae</taxon>
        <taxon>Chara</taxon>
    </lineage>
</organism>
<keyword evidence="10" id="KW-1185">Reference proteome</keyword>
<evidence type="ECO:0000256" key="4">
    <source>
        <dbReference type="ARBA" id="ARBA00023186"/>
    </source>
</evidence>
<dbReference type="Pfam" id="PF02861">
    <property type="entry name" value="Clp_N"/>
    <property type="match status" value="1"/>
</dbReference>
<dbReference type="PROSITE" id="PS51903">
    <property type="entry name" value="CLP_R"/>
    <property type="match status" value="1"/>
</dbReference>
<dbReference type="FunFam" id="3.40.50.300:FF:000025">
    <property type="entry name" value="ATP-dependent Clp protease subunit"/>
    <property type="match status" value="1"/>
</dbReference>
<keyword evidence="3 6" id="KW-0067">ATP-binding</keyword>
<dbReference type="PROSITE" id="PS00871">
    <property type="entry name" value="CLPAB_2"/>
    <property type="match status" value="1"/>
</dbReference>
<keyword evidence="1 5" id="KW-0677">Repeat</keyword>
<dbReference type="InterPro" id="IPR027417">
    <property type="entry name" value="P-loop_NTPase"/>
</dbReference>
<evidence type="ECO:0000313" key="9">
    <source>
        <dbReference type="EMBL" id="GBG92963.1"/>
    </source>
</evidence>
<dbReference type="InterPro" id="IPR018368">
    <property type="entry name" value="ClpA/B_CS1"/>
</dbReference>
<sequence>MSMIVAQASGGSPSSFVAAASTHGDRTRVDLGRPCLNSKLSSSHPPSPPSPPRGSCVLAHSSSRQGSSYGGNRRKTRLGTVVSGVVKSNLKLRGLSSAVCRWSMLPCRSAPRSSPSSSESCTSWWAWSPSPWTSSSPSSSSSSAIAASSSWCRCRYACRKRFEKDYSYGGGNYRSILGGVGVDKGKRGGGGVSSSSSSSCSSPSPSPSPFSSHAEPPLPRSACSRIVFSLSSSQGRLLLRRKVSGSGSGSRGDGSLILVLSASRGEVFGSSATREEFLRAIKREAGARGGATGSSSSAGWRNPGRLIIEAVFERFTERAIKSIMLAQREAKAQGRGEVGTTQLLLGLIAEERSNNGFLKTGVTIERAREVVREMAHEEGLSTQRLDKPASEISFSHGSKRVFEGALEESRTMGHNYVAPEHIAVSLLKSEDAATSQLLERLGLRKDKMLAEAVARLQGELAKDGRTPLSRTAALAGKPSGGLGSSRATRKERSALNEFCVDITARAAEGKVDPVIGREKEVQRVVEILARRTKNNPILLGEPGVGKTAIAEGLALRIVTGTVPDFLLEKRLLSLDMGLLLAGAKERGELETRVTSLIAEATKSGSVILLIDEVHTLVGSGSVGRGGGGGGGGLDIANLLKPALARGFFQCIGATTLDEHRKHIEKDKALARRFQPVMVHEPTEEDTVAILMGLKDRYEQHHHCMFSTEAVESAVHLSSRYIMDRYLPDKAIDLIDEAGSRARINAFKARKDKQSNILLEAPSDIVVGPEEIAAVASIWSGIPVQQLSADEKEKLLDLENALRTRVVGQDDAVSAISRAVRRARVGLKDPDRPIAVMMFSGPTGVGKTELTKALAHHYFGSEGAMIRLDMSEYMERHTVSKLVGSPPGYVGYGEGGLLTEAVRRRPFTVVLLDEIEKAHPDVFNLLLQIFEDGRLTDSQGRTVSFKNTLIVLTSNVGSTAIAKGGSNTIGFTFEGADEKDGGRYSRLKSLVMDELKGYFRPELLNRLDEVVVFRPLERSQVREIVDMMLNETKGRLAAKGIALEVTEAALVRICNEGYDRAYGARPLRRALVRLVEDPLSEAILAGKYDEGDTALVDINDDGTTVITQYHRPDPCKDKVCLPVVKPIERITAVSD</sequence>
<dbReference type="Gramene" id="GBG92963">
    <property type="protein sequence ID" value="GBG92963"/>
    <property type="gene ID" value="CBR_g57961"/>
</dbReference>
<dbReference type="CDD" id="cd19499">
    <property type="entry name" value="RecA-like_ClpB_Hsp104-like"/>
    <property type="match status" value="1"/>
</dbReference>
<evidence type="ECO:0000256" key="3">
    <source>
        <dbReference type="ARBA" id="ARBA00022840"/>
    </source>
</evidence>
<accession>A0A388MEM6</accession>
<dbReference type="OrthoDB" id="47330at2759"/>
<dbReference type="GO" id="GO:0005524">
    <property type="term" value="F:ATP binding"/>
    <property type="evidence" value="ECO:0007669"/>
    <property type="project" value="UniProtKB-KW"/>
</dbReference>
<dbReference type="Gene3D" id="1.10.8.60">
    <property type="match status" value="2"/>
</dbReference>
<dbReference type="GO" id="GO:0016887">
    <property type="term" value="F:ATP hydrolysis activity"/>
    <property type="evidence" value="ECO:0007669"/>
    <property type="project" value="InterPro"/>
</dbReference>
<feature type="domain" description="Clp R" evidence="8">
    <location>
        <begin position="312"/>
        <end position="459"/>
    </location>
</feature>
<dbReference type="CDD" id="cd00009">
    <property type="entry name" value="AAA"/>
    <property type="match status" value="1"/>
</dbReference>
<dbReference type="Proteomes" id="UP000265515">
    <property type="component" value="Unassembled WGS sequence"/>
</dbReference>
<evidence type="ECO:0000313" key="10">
    <source>
        <dbReference type="Proteomes" id="UP000265515"/>
    </source>
</evidence>
<dbReference type="GO" id="GO:0034605">
    <property type="term" value="P:cellular response to heat"/>
    <property type="evidence" value="ECO:0007669"/>
    <property type="project" value="TreeGrafter"/>
</dbReference>
<dbReference type="PROSITE" id="PS00870">
    <property type="entry name" value="CLPAB_1"/>
    <property type="match status" value="1"/>
</dbReference>
<dbReference type="PANTHER" id="PTHR11638">
    <property type="entry name" value="ATP-DEPENDENT CLP PROTEASE"/>
    <property type="match status" value="1"/>
</dbReference>
<dbReference type="Pfam" id="PF10431">
    <property type="entry name" value="ClpB_D2-small"/>
    <property type="match status" value="1"/>
</dbReference>
<feature type="compositionally biased region" description="Low complexity" evidence="7">
    <location>
        <begin position="193"/>
        <end position="203"/>
    </location>
</feature>
<dbReference type="SMART" id="SM00382">
    <property type="entry name" value="AAA"/>
    <property type="match status" value="2"/>
</dbReference>
<dbReference type="SUPFAM" id="SSF52540">
    <property type="entry name" value="P-loop containing nucleoside triphosphate hydrolases"/>
    <property type="match status" value="2"/>
</dbReference>
<dbReference type="Gene3D" id="1.10.1780.10">
    <property type="entry name" value="Clp, N-terminal domain"/>
    <property type="match status" value="1"/>
</dbReference>
<dbReference type="Pfam" id="PF17871">
    <property type="entry name" value="AAA_lid_9"/>
    <property type="match status" value="1"/>
</dbReference>
<dbReference type="InterPro" id="IPR003959">
    <property type="entry name" value="ATPase_AAA_core"/>
</dbReference>
<protein>
    <recommendedName>
        <fullName evidence="8">Clp R domain-containing protein</fullName>
    </recommendedName>
</protein>
<dbReference type="AlphaFoldDB" id="A0A388MEM6"/>
<feature type="region of interest" description="Disordered" evidence="7">
    <location>
        <begin position="186"/>
        <end position="217"/>
    </location>
</feature>
<reference evidence="9 10" key="1">
    <citation type="journal article" date="2018" name="Cell">
        <title>The Chara Genome: Secondary Complexity and Implications for Plant Terrestrialization.</title>
        <authorList>
            <person name="Nishiyama T."/>
            <person name="Sakayama H."/>
            <person name="Vries J.D."/>
            <person name="Buschmann H."/>
            <person name="Saint-Marcoux D."/>
            <person name="Ullrich K.K."/>
            <person name="Haas F.B."/>
            <person name="Vanderstraeten L."/>
            <person name="Becker D."/>
            <person name="Lang D."/>
            <person name="Vosolsobe S."/>
            <person name="Rombauts S."/>
            <person name="Wilhelmsson P.K.I."/>
            <person name="Janitza P."/>
            <person name="Kern R."/>
            <person name="Heyl A."/>
            <person name="Rumpler F."/>
            <person name="Villalobos L.I.A.C."/>
            <person name="Clay J.M."/>
            <person name="Skokan R."/>
            <person name="Toyoda A."/>
            <person name="Suzuki Y."/>
            <person name="Kagoshima H."/>
            <person name="Schijlen E."/>
            <person name="Tajeshwar N."/>
            <person name="Catarino B."/>
            <person name="Hetherington A.J."/>
            <person name="Saltykova A."/>
            <person name="Bonnot C."/>
            <person name="Breuninger H."/>
            <person name="Symeonidi A."/>
            <person name="Radhakrishnan G.V."/>
            <person name="Van Nieuwerburgh F."/>
            <person name="Deforce D."/>
            <person name="Chang C."/>
            <person name="Karol K.G."/>
            <person name="Hedrich R."/>
            <person name="Ulvskov P."/>
            <person name="Glockner G."/>
            <person name="Delwiche C.F."/>
            <person name="Petrasek J."/>
            <person name="Van de Peer Y."/>
            <person name="Friml J."/>
            <person name="Beilby M."/>
            <person name="Dolan L."/>
            <person name="Kohara Y."/>
            <person name="Sugano S."/>
            <person name="Fujiyama A."/>
            <person name="Delaux P.-M."/>
            <person name="Quint M."/>
            <person name="TheiBen G."/>
            <person name="Hagemann M."/>
            <person name="Harholt J."/>
            <person name="Dunand C."/>
            <person name="Zachgo S."/>
            <person name="Langdale J."/>
            <person name="Maumus F."/>
            <person name="Straeten D.V.D."/>
            <person name="Gould S.B."/>
            <person name="Rensing S.A."/>
        </authorList>
    </citation>
    <scope>NUCLEOTIDE SEQUENCE [LARGE SCALE GENOMIC DNA]</scope>
    <source>
        <strain evidence="9 10">S276</strain>
    </source>
</reference>
<dbReference type="GO" id="GO:0005737">
    <property type="term" value="C:cytoplasm"/>
    <property type="evidence" value="ECO:0007669"/>
    <property type="project" value="TreeGrafter"/>
</dbReference>
<name>A0A388MEM6_CHABU</name>
<dbReference type="PRINTS" id="PR00300">
    <property type="entry name" value="CLPPROTEASEA"/>
</dbReference>
<dbReference type="EMBL" id="BFEA01001184">
    <property type="protein sequence ID" value="GBG92963.1"/>
    <property type="molecule type" value="Genomic_DNA"/>
</dbReference>
<dbReference type="Gene3D" id="3.40.50.300">
    <property type="entry name" value="P-loop containing nucleotide triphosphate hydrolases"/>
    <property type="match status" value="2"/>
</dbReference>
<dbReference type="InterPro" id="IPR028299">
    <property type="entry name" value="ClpA/B_CS2"/>
</dbReference>
<comment type="similarity">
    <text evidence="6">Belongs to the ClpA/ClpB family.</text>
</comment>